<accession>B6HW99</accession>
<feature type="region of interest" description="Disordered" evidence="1">
    <location>
        <begin position="687"/>
        <end position="721"/>
    </location>
</feature>
<evidence type="ECO:0000313" key="2">
    <source>
        <dbReference type="EMBL" id="CAP79539.1"/>
    </source>
</evidence>
<dbReference type="OMA" id="CNPREII"/>
<dbReference type="Proteomes" id="UP000000724">
    <property type="component" value="Contig Pc00c23"/>
</dbReference>
<evidence type="ECO:0000313" key="3">
    <source>
        <dbReference type="Proteomes" id="UP000000724"/>
    </source>
</evidence>
<dbReference type="BioCyc" id="PCHR:PC23G00450-MONOMER"/>
<gene>
    <name evidence="2" type="ORF">Pc23g00450</name>
    <name evidence="2" type="ORF">PCH_Pc23g00450</name>
</gene>
<proteinExistence type="predicted"/>
<keyword evidence="3" id="KW-1185">Reference proteome</keyword>
<dbReference type="EMBL" id="AM920438">
    <property type="protein sequence ID" value="CAP79539.1"/>
    <property type="molecule type" value="Genomic_DNA"/>
</dbReference>
<organism evidence="2 3">
    <name type="scientific">Penicillium rubens (strain ATCC 28089 / DSM 1075 / NRRL 1951 / Wisconsin 54-1255)</name>
    <name type="common">Penicillium chrysogenum</name>
    <dbReference type="NCBI Taxonomy" id="500485"/>
    <lineage>
        <taxon>Eukaryota</taxon>
        <taxon>Fungi</taxon>
        <taxon>Dikarya</taxon>
        <taxon>Ascomycota</taxon>
        <taxon>Pezizomycotina</taxon>
        <taxon>Eurotiomycetes</taxon>
        <taxon>Eurotiomycetidae</taxon>
        <taxon>Eurotiales</taxon>
        <taxon>Aspergillaceae</taxon>
        <taxon>Penicillium</taxon>
        <taxon>Penicillium chrysogenum species complex</taxon>
    </lineage>
</organism>
<dbReference type="OrthoDB" id="3235083at2759"/>
<reference evidence="2 3" key="1">
    <citation type="journal article" date="2008" name="Nat. Biotechnol.">
        <title>Genome sequencing and analysis of the filamentous fungus Penicillium chrysogenum.</title>
        <authorList>
            <person name="van den Berg M.A."/>
            <person name="Albang R."/>
            <person name="Albermann K."/>
            <person name="Badger J.H."/>
            <person name="Daran J.-M."/>
            <person name="Driessen A.J.M."/>
            <person name="Garcia-Estrada C."/>
            <person name="Fedorova N.D."/>
            <person name="Harris D.M."/>
            <person name="Heijne W.H.M."/>
            <person name="Joardar V.S."/>
            <person name="Kiel J.A.K.W."/>
            <person name="Kovalchuk A."/>
            <person name="Martin J.F."/>
            <person name="Nierman W.C."/>
            <person name="Nijland J.G."/>
            <person name="Pronk J.T."/>
            <person name="Roubos J.A."/>
            <person name="van der Klei I.J."/>
            <person name="van Peij N.N.M.E."/>
            <person name="Veenhuis M."/>
            <person name="von Doehren H."/>
            <person name="Wagner C."/>
            <person name="Wortman J.R."/>
            <person name="Bovenberg R.A.L."/>
        </authorList>
    </citation>
    <scope>NUCLEOTIDE SEQUENCE [LARGE SCALE GENOMIC DNA]</scope>
    <source>
        <strain evidence="3">ATCC 28089 / DSM 1075 / NRRL 1951 / Wisconsin 54-1255</strain>
    </source>
</reference>
<feature type="compositionally biased region" description="Basic and acidic residues" evidence="1">
    <location>
        <begin position="687"/>
        <end position="713"/>
    </location>
</feature>
<dbReference type="HOGENOM" id="CLU_008240_0_0_1"/>
<dbReference type="eggNOG" id="ENOG502RE1J">
    <property type="taxonomic scope" value="Eukaryota"/>
</dbReference>
<dbReference type="VEuPathDB" id="FungiDB:PCH_Pc23g00450"/>
<protein>
    <submittedName>
        <fullName evidence="2">Pc23g00450 protein</fullName>
    </submittedName>
</protein>
<sequence length="1172" mass="127478">METIQHDSELMTQYVAAVSVPNSRRFVAVHDKNGQLMLFSLGTDSKLYVSSLDKSGNRVVRDLGLMLGFASSYTGHAFDVVQDAASKLYVAVAIAHDSNASRSLLCLLRPFEPREVDLSSSSVDLKSFVMAGSGEDNPRVFDIFMAPAVGKNYPPVVFAFKEENYHSQDLASAAVTRSEDSYSWMKKDNVKLPENAEMIIAVQPLVMKYGSKIIPGHAVLYLIQGKKAITFYSINVPHELEVPLKQASDTTPSDLDPRALAALPNADGFTDLLVGGSGLYRFKAKGLAHPSSDKIADTGVFSSVKEVQVTRSSSKASLWAANTDNGIGYLMTDLDFQSPDPPVQVVPDHQGGYFAPFKATSSSCETFVFANNVGNLSMLEQDAKSGIWKTIPLIQPSLDKTIQMQSYMTQIKPLNASGGPLVNHPVILRASGDTSVIVNGRSVLATEKGISVRTDQTGLLTLTVPTDDISTHTFTVTDASKASTKSTQKFVDPAHKINQKLSKIQHKEDLNIDLGPGKGKLLDGTKLTPEQIEQVAGNIHQLMKTRDSIAQGKTPSSVALESCYRFNAEHIIQGAGSGGAWHWLEKQGDKIISFIVNGAKVLVQIGETVYQWAMKTVDQVGKVLSVIFNKILDIGKKIIDWLGFVFNWKDITATKDSIVNIVKDALEEGPILTDSLKGKSKGLFESMKKSVSDSRPSNHDMEKLGIKADDKTGSTDQSKSKIHNSMASNWAQYQFNHGGARDASTFLQTVFSSDMATPEESQAIGNLDQEFKNFEDKYHGKVTARQKKLVDEYQPQGKRSLDAKYAHEQTEKTFLTDCIDGVEKLTELLLNIIKTIINKFNGLLTTPINVPIFSSIYKMWISPGNELTILDALALIIAIPATVIAKLATGDKLPAIPRGRYAAIIKKMADGQSAKDADFNKFAAITGAATFGISLVLSVPDSISPLAFESGTDLYEELLVEQPSPTASLVALADLSGSSGGGKVTLEHILDAVVLIYTLHSIPKNKENPGYTLQMIGWFVSLFNSGFNILLHFVTALSKMVVDKVRAVMDAILQAIVYSLSVATSVLEIKTPHWKGKNDTDSGLDIATHTFLLLGSWSGALERFVKGMFSLIDVVCKFAELTTILDTQPEVEFVAEIAKYVSYGIAVTLIATKVGIHIAHGNWTDIPFIGDV</sequence>
<evidence type="ECO:0000256" key="1">
    <source>
        <dbReference type="SAM" id="MobiDB-lite"/>
    </source>
</evidence>
<name>B6HW99_PENRW</name>
<dbReference type="AlphaFoldDB" id="B6HW99"/>